<evidence type="ECO:0000313" key="4">
    <source>
        <dbReference type="EMBL" id="MCV2883675.1"/>
    </source>
</evidence>
<evidence type="ECO:0000256" key="2">
    <source>
        <dbReference type="SAM" id="SignalP"/>
    </source>
</evidence>
<evidence type="ECO:0000259" key="3">
    <source>
        <dbReference type="Pfam" id="PF03572"/>
    </source>
</evidence>
<comment type="caution">
    <text evidence="4">The sequence shown here is derived from an EMBL/GenBank/DDBJ whole genome shotgun (WGS) entry which is preliminary data.</text>
</comment>
<dbReference type="Pfam" id="PF03572">
    <property type="entry name" value="Peptidase_S41"/>
    <property type="match status" value="1"/>
</dbReference>
<keyword evidence="5" id="KW-1185">Reference proteome</keyword>
<dbReference type="RefSeq" id="WP_263710871.1">
    <property type="nucleotide sequence ID" value="NZ_JAOWKX010000001.1"/>
</dbReference>
<dbReference type="SUPFAM" id="SSF50156">
    <property type="entry name" value="PDZ domain-like"/>
    <property type="match status" value="1"/>
</dbReference>
<keyword evidence="1" id="KW-0175">Coiled coil</keyword>
<accession>A0ABT3A4R6</accession>
<dbReference type="Gene3D" id="3.90.226.10">
    <property type="entry name" value="2-enoyl-CoA Hydratase, Chain A, domain 1"/>
    <property type="match status" value="1"/>
</dbReference>
<reference evidence="4 5" key="1">
    <citation type="submission" date="2022-10" db="EMBL/GenBank/DDBJ databases">
        <title>Aestuariibacter sp. AA17 isolated from Montipora capitata coral fragment.</title>
        <authorList>
            <person name="Emsley S.A."/>
            <person name="Pfannmuller K.M."/>
            <person name="Loughran R.M."/>
            <person name="Shlafstein M."/>
            <person name="Papke E."/>
            <person name="Saw J.H."/>
            <person name="Ushijima B."/>
            <person name="Videau P."/>
        </authorList>
    </citation>
    <scope>NUCLEOTIDE SEQUENCE [LARGE SCALE GENOMIC DNA]</scope>
    <source>
        <strain evidence="4 5">AA17</strain>
    </source>
</reference>
<dbReference type="PANTHER" id="PTHR11261:SF3">
    <property type="entry name" value="RETINOL-BINDING PROTEIN 3"/>
    <property type="match status" value="1"/>
</dbReference>
<dbReference type="InterPro" id="IPR036034">
    <property type="entry name" value="PDZ_sf"/>
</dbReference>
<evidence type="ECO:0000313" key="5">
    <source>
        <dbReference type="Proteomes" id="UP001652504"/>
    </source>
</evidence>
<dbReference type="PANTHER" id="PTHR11261">
    <property type="entry name" value="INTERPHOTORECEPTOR RETINOID-BINDING PROTEIN"/>
    <property type="match status" value="1"/>
</dbReference>
<organism evidence="4 5">
    <name type="scientific">Fluctibacter corallii</name>
    <dbReference type="NCBI Taxonomy" id="2984329"/>
    <lineage>
        <taxon>Bacteria</taxon>
        <taxon>Pseudomonadati</taxon>
        <taxon>Pseudomonadota</taxon>
        <taxon>Gammaproteobacteria</taxon>
        <taxon>Alteromonadales</taxon>
        <taxon>Alteromonadaceae</taxon>
        <taxon>Fluctibacter</taxon>
    </lineage>
</organism>
<dbReference type="InterPro" id="IPR005151">
    <property type="entry name" value="Tail-specific_protease"/>
</dbReference>
<proteinExistence type="predicted"/>
<gene>
    <name evidence="4" type="ORF">OE749_03035</name>
</gene>
<keyword evidence="2" id="KW-0732">Signal</keyword>
<dbReference type="SUPFAM" id="SSF52096">
    <property type="entry name" value="ClpP/crotonase"/>
    <property type="match status" value="1"/>
</dbReference>
<evidence type="ECO:0000256" key="1">
    <source>
        <dbReference type="SAM" id="Coils"/>
    </source>
</evidence>
<feature type="chain" id="PRO_5045209190" evidence="2">
    <location>
        <begin position="23"/>
        <end position="416"/>
    </location>
</feature>
<dbReference type="EMBL" id="JAOWKX010000001">
    <property type="protein sequence ID" value="MCV2883675.1"/>
    <property type="molecule type" value="Genomic_DNA"/>
</dbReference>
<feature type="domain" description="Tail specific protease" evidence="3">
    <location>
        <begin position="221"/>
        <end position="389"/>
    </location>
</feature>
<name>A0ABT3A4R6_9ALTE</name>
<dbReference type="InterPro" id="IPR029045">
    <property type="entry name" value="ClpP/crotonase-like_dom_sf"/>
</dbReference>
<protein>
    <submittedName>
        <fullName evidence="4">S41 family peptidase</fullName>
    </submittedName>
</protein>
<feature type="signal peptide" evidence="2">
    <location>
        <begin position="1"/>
        <end position="22"/>
    </location>
</feature>
<dbReference type="Proteomes" id="UP001652504">
    <property type="component" value="Unassembled WGS sequence"/>
</dbReference>
<sequence length="416" mass="45146">MKTVSILLLLSLLGLSAFVLHQKQSFDGAKAYSELKQALDEHYAYLDSAERNVAELTETFRSALVDADSQHSFIDKAQQYVKLFRDPHLNLGPYDENDISVYPTGADVYVTYENGNARVIDTKSGSAAHEANILPGDLILGIDEHSIDEAIFEVAGVDSERLSNGQRDYALNVALGGKRYQPRQFIIEQQGEKRTVSLAAGYDSINALNDGPAVSFKRLNNIGYIRFNNGLGNQQTVSGFHSALEQLTGVEAFIIDMRNTPSGGNTGVAEPILGHFVKEPTAYQQYKVQTGGKSYGDADMQQAIVTPTSPFISQPFVVLAGRWTGSMGEGMTIAFDALGAKAVIGAPMADLLGGIKRVELPTSGAWLEVGFERLYHINGTFREDFEPDILLSAADITQSGEDEALLVAINLLSEAL</sequence>
<feature type="coiled-coil region" evidence="1">
    <location>
        <begin position="32"/>
        <end position="66"/>
    </location>
</feature>